<dbReference type="CDD" id="cd00761">
    <property type="entry name" value="Glyco_tranf_GTA_type"/>
    <property type="match status" value="1"/>
</dbReference>
<reference evidence="5" key="1">
    <citation type="submission" date="2016-10" db="EMBL/GenBank/DDBJ databases">
        <authorList>
            <person name="Varghese N."/>
            <person name="Submissions S."/>
        </authorList>
    </citation>
    <scope>NUCLEOTIDE SEQUENCE [LARGE SCALE GENOMIC DNA]</scope>
    <source>
        <strain evidence="5">930I</strain>
    </source>
</reference>
<dbReference type="EMBL" id="FNCV01000007">
    <property type="protein sequence ID" value="SDH46015.1"/>
    <property type="molecule type" value="Genomic_DNA"/>
</dbReference>
<keyword evidence="3" id="KW-0812">Transmembrane</keyword>
<dbReference type="InterPro" id="IPR002060">
    <property type="entry name" value="Squ/phyt_synthse"/>
</dbReference>
<proteinExistence type="predicted"/>
<keyword evidence="3" id="KW-0472">Membrane</keyword>
<dbReference type="Gene3D" id="3.90.550.10">
    <property type="entry name" value="Spore Coat Polysaccharide Biosynthesis Protein SpsA, Chain A"/>
    <property type="match status" value="1"/>
</dbReference>
<dbReference type="NCBIfam" id="TIGR03469">
    <property type="entry name" value="HpnB"/>
    <property type="match status" value="1"/>
</dbReference>
<organism evidence="4 5">
    <name type="scientific">Roseospirillum parvum</name>
    <dbReference type="NCBI Taxonomy" id="83401"/>
    <lineage>
        <taxon>Bacteria</taxon>
        <taxon>Pseudomonadati</taxon>
        <taxon>Pseudomonadota</taxon>
        <taxon>Alphaproteobacteria</taxon>
        <taxon>Rhodospirillales</taxon>
        <taxon>Rhodospirillaceae</taxon>
        <taxon>Roseospirillum</taxon>
    </lineage>
</organism>
<evidence type="ECO:0000313" key="4">
    <source>
        <dbReference type="EMBL" id="SDH46015.1"/>
    </source>
</evidence>
<dbReference type="RefSeq" id="WP_092619855.1">
    <property type="nucleotide sequence ID" value="NZ_FNCV01000007.1"/>
</dbReference>
<dbReference type="SFLD" id="SFLDS00005">
    <property type="entry name" value="Isoprenoid_Synthase_Type_I"/>
    <property type="match status" value="1"/>
</dbReference>
<evidence type="ECO:0000256" key="3">
    <source>
        <dbReference type="SAM" id="Phobius"/>
    </source>
</evidence>
<dbReference type="OrthoDB" id="9806525at2"/>
<protein>
    <submittedName>
        <fullName evidence="4">Squalene synthase HpnD</fullName>
    </submittedName>
</protein>
<dbReference type="GO" id="GO:0016117">
    <property type="term" value="P:carotenoid biosynthetic process"/>
    <property type="evidence" value="ECO:0007669"/>
    <property type="project" value="InterPro"/>
</dbReference>
<dbReference type="PROSITE" id="PS01045">
    <property type="entry name" value="SQUALEN_PHYTOEN_SYN_2"/>
    <property type="match status" value="1"/>
</dbReference>
<dbReference type="SFLD" id="SFLDG01212">
    <property type="entry name" value="Phytoene_synthase_like"/>
    <property type="match status" value="1"/>
</dbReference>
<dbReference type="PROSITE" id="PS01044">
    <property type="entry name" value="SQUALEN_PHYTOEN_SYN_1"/>
    <property type="match status" value="1"/>
</dbReference>
<dbReference type="AlphaFoldDB" id="A0A1G8CKQ2"/>
<dbReference type="InterPro" id="IPR019845">
    <property type="entry name" value="Squalene/phytoene_synthase_CS"/>
</dbReference>
<dbReference type="InterPro" id="IPR008949">
    <property type="entry name" value="Isoprenoid_synthase_dom_sf"/>
</dbReference>
<dbReference type="STRING" id="83401.SAMN05421742_10730"/>
<dbReference type="InterPro" id="IPR029044">
    <property type="entry name" value="Nucleotide-diphossugar_trans"/>
</dbReference>
<dbReference type="Pfam" id="PF13641">
    <property type="entry name" value="Glyco_tranf_2_3"/>
    <property type="match status" value="1"/>
</dbReference>
<dbReference type="Gene3D" id="1.10.600.10">
    <property type="entry name" value="Farnesyl Diphosphate Synthase"/>
    <property type="match status" value="1"/>
</dbReference>
<dbReference type="NCBIfam" id="TIGR03465">
    <property type="entry name" value="HpnD"/>
    <property type="match status" value="1"/>
</dbReference>
<accession>A0A1G8CKQ2</accession>
<evidence type="ECO:0000313" key="5">
    <source>
        <dbReference type="Proteomes" id="UP000217076"/>
    </source>
</evidence>
<dbReference type="SUPFAM" id="SSF53448">
    <property type="entry name" value="Nucleotide-diphospho-sugar transferases"/>
    <property type="match status" value="1"/>
</dbReference>
<sequence>MTLLSLLALLSLLLWAGLLALRDRFWRADQDLPEAPGDLPAEEVLALIPARDEADLLPKTLPAVLAQAGSARLSVMVIDDHSTDGTAEVARRLAADHPGARVEVIAAPPRPEGWSGKLWALESGLRAAGADAPRWLWLIDADIAPGPNTLARLRGAARAGNRGLVSVMARLDAGGGWGRLLIPAFVFFFQKLYPFPAVNDPARRTAAAAGGCLLLDRQRLAEAGGFPAIADQIIDDCALARRLKARGPIWLGFDDDVKSLRPYPGLAGIWEMVARTAYVELDQSPAKLAGTVAGMGLLYLVPPLATLAGVLGGAPLTALLGLAAWGLIVRAGRPTAGRFAGPVGAWISAAALPLAGVMYSLMTLDSARRFRAGRGGAWKGRTAPPGARRDVPPADPDTARAEAVVKAAGTSFYWAMRALPAPRRAGMFALYGFCRLVDDIADDDHRTPEARRAELTRWRARVRALSWAAPQQLDDPLARALVVPGRRFGLPEADLLAVIDGMEMDAEGAIVAPDWATLDLYCDRVASAVGRLSNRIFGAPPELNDPIAHHLGRALQLTNILRDVAEDAARGRLYLPAEALAAAGIPAPWTPETVLADPRLPAAGAWLAERARAHFHEADALLARTDPATMFPALVMRDVYKATFDRLETVGFGRPEHSPRFSKRAKLALLMGRLPAVLKARLRPPGD</sequence>
<evidence type="ECO:0000256" key="2">
    <source>
        <dbReference type="SAM" id="MobiDB-lite"/>
    </source>
</evidence>
<keyword evidence="3" id="KW-1133">Transmembrane helix</keyword>
<dbReference type="Proteomes" id="UP000217076">
    <property type="component" value="Unassembled WGS sequence"/>
</dbReference>
<dbReference type="SUPFAM" id="SSF48576">
    <property type="entry name" value="Terpenoid synthases"/>
    <property type="match status" value="1"/>
</dbReference>
<name>A0A1G8CKQ2_9PROT</name>
<gene>
    <name evidence="4" type="ORF">SAMN05421742_10730</name>
</gene>
<dbReference type="SFLD" id="SFLDG01018">
    <property type="entry name" value="Squalene/Phytoene_Synthase_Lik"/>
    <property type="match status" value="1"/>
</dbReference>
<evidence type="ECO:0000256" key="1">
    <source>
        <dbReference type="ARBA" id="ARBA00022679"/>
    </source>
</evidence>
<feature type="transmembrane region" description="Helical" evidence="3">
    <location>
        <begin position="339"/>
        <end position="362"/>
    </location>
</feature>
<dbReference type="InterPro" id="IPR017828">
    <property type="entry name" value="SQ_synth_HpnD-like"/>
</dbReference>
<dbReference type="PANTHER" id="PTHR31480">
    <property type="entry name" value="BIFUNCTIONAL LYCOPENE CYCLASE/PHYTOENE SYNTHASE"/>
    <property type="match status" value="1"/>
</dbReference>
<feature type="transmembrane region" description="Helical" evidence="3">
    <location>
        <begin position="304"/>
        <end position="327"/>
    </location>
</feature>
<dbReference type="CDD" id="cd00683">
    <property type="entry name" value="Trans_IPPS_HH"/>
    <property type="match status" value="1"/>
</dbReference>
<keyword evidence="5" id="KW-1185">Reference proteome</keyword>
<dbReference type="Pfam" id="PF00494">
    <property type="entry name" value="SQS_PSY"/>
    <property type="match status" value="1"/>
</dbReference>
<feature type="region of interest" description="Disordered" evidence="2">
    <location>
        <begin position="375"/>
        <end position="397"/>
    </location>
</feature>
<dbReference type="GO" id="GO:0051996">
    <property type="term" value="F:squalene synthase [NAD(P)H] activity"/>
    <property type="evidence" value="ECO:0007669"/>
    <property type="project" value="InterPro"/>
</dbReference>
<dbReference type="InterPro" id="IPR017832">
    <property type="entry name" value="Glyco_trans_2_hopen-assoc_HpnB"/>
</dbReference>
<feature type="compositionally biased region" description="Basic and acidic residues" evidence="2">
    <location>
        <begin position="387"/>
        <end position="397"/>
    </location>
</feature>
<dbReference type="InterPro" id="IPR044843">
    <property type="entry name" value="Trans_IPPS_bact-type"/>
</dbReference>
<keyword evidence="1" id="KW-0808">Transferase</keyword>
<dbReference type="InterPro" id="IPR033904">
    <property type="entry name" value="Trans_IPPS_HH"/>
</dbReference>
<dbReference type="GO" id="GO:0004311">
    <property type="term" value="F:geranylgeranyl diphosphate synthase activity"/>
    <property type="evidence" value="ECO:0007669"/>
    <property type="project" value="InterPro"/>
</dbReference>